<dbReference type="CDD" id="cd00037">
    <property type="entry name" value="CLECT"/>
    <property type="match status" value="2"/>
</dbReference>
<feature type="chain" id="PRO_5043741958" description="C-type lectin domain-containing protein" evidence="2">
    <location>
        <begin position="25"/>
        <end position="228"/>
    </location>
</feature>
<dbReference type="InterPro" id="IPR016187">
    <property type="entry name" value="CTDL_fold"/>
</dbReference>
<accession>A0AAV5W6L6</accession>
<dbReference type="InterPro" id="IPR050976">
    <property type="entry name" value="Snaclec"/>
</dbReference>
<dbReference type="AlphaFoldDB" id="A0AAV5W6L6"/>
<dbReference type="EMBL" id="BTSY01000005">
    <property type="protein sequence ID" value="GMT26363.1"/>
    <property type="molecule type" value="Genomic_DNA"/>
</dbReference>
<dbReference type="PANTHER" id="PTHR22991">
    <property type="entry name" value="PROTEIN CBG13490"/>
    <property type="match status" value="1"/>
</dbReference>
<protein>
    <recommendedName>
        <fullName evidence="5">C-type lectin domain-containing protein</fullName>
    </recommendedName>
</protein>
<evidence type="ECO:0000313" key="3">
    <source>
        <dbReference type="EMBL" id="GMT26363.1"/>
    </source>
</evidence>
<dbReference type="Gene3D" id="3.10.100.10">
    <property type="entry name" value="Mannose-Binding Protein A, subunit A"/>
    <property type="match status" value="2"/>
</dbReference>
<organism evidence="3 4">
    <name type="scientific">Pristionchus fissidentatus</name>
    <dbReference type="NCBI Taxonomy" id="1538716"/>
    <lineage>
        <taxon>Eukaryota</taxon>
        <taxon>Metazoa</taxon>
        <taxon>Ecdysozoa</taxon>
        <taxon>Nematoda</taxon>
        <taxon>Chromadorea</taxon>
        <taxon>Rhabditida</taxon>
        <taxon>Rhabditina</taxon>
        <taxon>Diplogasteromorpha</taxon>
        <taxon>Diplogasteroidea</taxon>
        <taxon>Neodiplogasteridae</taxon>
        <taxon>Pristionchus</taxon>
    </lineage>
</organism>
<evidence type="ECO:0008006" key="5">
    <source>
        <dbReference type="Google" id="ProtNLM"/>
    </source>
</evidence>
<feature type="signal peptide" evidence="2">
    <location>
        <begin position="1"/>
        <end position="24"/>
    </location>
</feature>
<proteinExistence type="predicted"/>
<evidence type="ECO:0000313" key="4">
    <source>
        <dbReference type="Proteomes" id="UP001432322"/>
    </source>
</evidence>
<gene>
    <name evidence="3" type="ORF">PFISCL1PPCAC_17660</name>
</gene>
<dbReference type="PANTHER" id="PTHR22991:SF40">
    <property type="entry name" value="PROTEIN CBG13490"/>
    <property type="match status" value="1"/>
</dbReference>
<sequence length="228" mass="25529">SVLLLRIMLRFLLALFCVAAPLLADQLSCKDGYTLMADGRCIRPFYVEHLGALGDIIVNGTNECAKEGATLPIIRNEQDESAFLNITVSLVDVSFDPQLILGLVCNASSRRLEWMDGSPMTYKKGPVNLDEDCVRTPIGVALEPKEDRWFGLFLDDIQRYTVLCVVEPIVLPECADYELIANAKDDTKPCFKIINEAKSWRDAQNQCAQDFGSLAAIDSVQENKFFWR</sequence>
<keyword evidence="1" id="KW-1015">Disulfide bond</keyword>
<feature type="non-terminal residue" evidence="3">
    <location>
        <position position="1"/>
    </location>
</feature>
<dbReference type="InterPro" id="IPR016186">
    <property type="entry name" value="C-type_lectin-like/link_sf"/>
</dbReference>
<dbReference type="Proteomes" id="UP001432322">
    <property type="component" value="Unassembled WGS sequence"/>
</dbReference>
<name>A0AAV5W6L6_9BILA</name>
<keyword evidence="2" id="KW-0732">Signal</keyword>
<comment type="caution">
    <text evidence="3">The sequence shown here is derived from an EMBL/GenBank/DDBJ whole genome shotgun (WGS) entry which is preliminary data.</text>
</comment>
<feature type="non-terminal residue" evidence="3">
    <location>
        <position position="228"/>
    </location>
</feature>
<reference evidence="3" key="1">
    <citation type="submission" date="2023-10" db="EMBL/GenBank/DDBJ databases">
        <title>Genome assembly of Pristionchus species.</title>
        <authorList>
            <person name="Yoshida K."/>
            <person name="Sommer R.J."/>
        </authorList>
    </citation>
    <scope>NUCLEOTIDE SEQUENCE</scope>
    <source>
        <strain evidence="3">RS5133</strain>
    </source>
</reference>
<dbReference type="SUPFAM" id="SSF56436">
    <property type="entry name" value="C-type lectin-like"/>
    <property type="match status" value="2"/>
</dbReference>
<keyword evidence="4" id="KW-1185">Reference proteome</keyword>
<evidence type="ECO:0000256" key="1">
    <source>
        <dbReference type="ARBA" id="ARBA00023157"/>
    </source>
</evidence>
<evidence type="ECO:0000256" key="2">
    <source>
        <dbReference type="SAM" id="SignalP"/>
    </source>
</evidence>